<keyword evidence="3" id="KW-1185">Reference proteome</keyword>
<dbReference type="InterPro" id="IPR058512">
    <property type="entry name" value="DUF8199"/>
</dbReference>
<feature type="chain" id="PRO_5020635094" description="Secreted protein" evidence="1">
    <location>
        <begin position="26"/>
        <end position="138"/>
    </location>
</feature>
<protein>
    <recommendedName>
        <fullName evidence="4">Secreted protein</fullName>
    </recommendedName>
</protein>
<dbReference type="InterPro" id="IPR058060">
    <property type="entry name" value="HYC_CC_PP"/>
</dbReference>
<dbReference type="Proteomes" id="UP000289792">
    <property type="component" value="Unassembled WGS sequence"/>
</dbReference>
<dbReference type="OrthoDB" id="1493875at2"/>
<keyword evidence="1" id="KW-0732">Signal</keyword>
<dbReference type="AlphaFoldDB" id="A0A4Q0XCC7"/>
<evidence type="ECO:0000313" key="2">
    <source>
        <dbReference type="EMBL" id="RXJ44633.1"/>
    </source>
</evidence>
<dbReference type="Pfam" id="PF26622">
    <property type="entry name" value="DUF8199"/>
    <property type="match status" value="1"/>
</dbReference>
<comment type="caution">
    <text evidence="2">The sequence shown here is derived from an EMBL/GenBank/DDBJ whole genome shotgun (WGS) entry which is preliminary data.</text>
</comment>
<reference evidence="2 3" key="1">
    <citation type="submission" date="2019-01" db="EMBL/GenBank/DDBJ databases">
        <title>Genome sequence of the Antarctic species Gelidibacter gilvus ACAM 158(T).</title>
        <authorList>
            <person name="Bowman J.P."/>
        </authorList>
    </citation>
    <scope>NUCLEOTIDE SEQUENCE [LARGE SCALE GENOMIC DNA]</scope>
    <source>
        <strain evidence="2 3">IC158</strain>
    </source>
</reference>
<dbReference type="EMBL" id="SDDZ01000015">
    <property type="protein sequence ID" value="RXJ44633.1"/>
    <property type="molecule type" value="Genomic_DNA"/>
</dbReference>
<organism evidence="2 3">
    <name type="scientific">Gelidibacter gilvus</name>
    <dbReference type="NCBI Taxonomy" id="59602"/>
    <lineage>
        <taxon>Bacteria</taxon>
        <taxon>Pseudomonadati</taxon>
        <taxon>Bacteroidota</taxon>
        <taxon>Flavobacteriia</taxon>
        <taxon>Flavobacteriales</taxon>
        <taxon>Flavobacteriaceae</taxon>
        <taxon>Gelidibacter</taxon>
    </lineage>
</organism>
<proteinExistence type="predicted"/>
<gene>
    <name evidence="2" type="ORF">ESZ48_16885</name>
</gene>
<evidence type="ECO:0000313" key="3">
    <source>
        <dbReference type="Proteomes" id="UP000289792"/>
    </source>
</evidence>
<dbReference type="NCBIfam" id="NF047658">
    <property type="entry name" value="HYC_CC_PP"/>
    <property type="match status" value="1"/>
</dbReference>
<accession>A0A4Q0XCC7</accession>
<sequence>MKSFFHKMLSVTLATLVLFTTMSFTVDMHYCGDHLVDFSLFDKVKTCGMEKQVPTKECGNELTEKSCCSELQIVMEGQDDLKLTFDTLNLEQQVFVAAFFYSYINLFEGLDENIIPFKDYNPPFLIRDIQKLHETYLI</sequence>
<feature type="signal peptide" evidence="1">
    <location>
        <begin position="1"/>
        <end position="25"/>
    </location>
</feature>
<name>A0A4Q0XCC7_9FLAO</name>
<evidence type="ECO:0008006" key="4">
    <source>
        <dbReference type="Google" id="ProtNLM"/>
    </source>
</evidence>
<evidence type="ECO:0000256" key="1">
    <source>
        <dbReference type="SAM" id="SignalP"/>
    </source>
</evidence>